<dbReference type="InterPro" id="IPR003439">
    <property type="entry name" value="ABC_transporter-like_ATP-bd"/>
</dbReference>
<protein>
    <submittedName>
        <fullName evidence="7">Sugar ABC transporter ATP-binding protein</fullName>
    </submittedName>
</protein>
<keyword evidence="4 7" id="KW-0067">ATP-binding</keyword>
<sequence>MEERTRKMTGRFQMDSVVVDFGVNRAIDHVTMDIQPGEIVGLLGHNGAGKSTILNLASGAIRWTAGSVRIDGQEIANGSTPRDFSQAGVAVIHQEPSLIHSLSVFDNMCLGHRFSASMTNGRKRELVSSALADLGIDVGIDSPAGTLTIGQRQMVDLARSTMSSSVRVLLLDEPTAALGAAETEELHALIRKFASEGTSVIYVSHRLPDILDICGRIIVLNTGRMIMDSPASSLSLQDLSNALAPGLKKTAKVAPEHIGAPVLDIRMAHGEVHAAKGEVIGLFGMASGEQFSLAADLFGLGSPQERDEASFTLADKEYAPANPVAAIRNGVFYVPPDRDVEGLIADFPAKTNILMPWYRKLGSSWHVSGNFGEDMYRQCREDLQIIGPDGETPIGQFSGGNRQKHLLARWMMPAKADVLVMAQPTQGVDIGAKDDIVRAVRRKAGEGACILVASSETDEIVSMCDRAYVILGDRVLEYTGDDLNDENLLQGLLSLAHIRSGGKPASTPDSVSAGAVVNAASR</sequence>
<keyword evidence="8" id="KW-1185">Reference proteome</keyword>
<gene>
    <name evidence="7" type="ORF">DDE84_02895</name>
</gene>
<keyword evidence="3" id="KW-0547">Nucleotide-binding</keyword>
<dbReference type="Proteomes" id="UP000325415">
    <property type="component" value="Unassembled WGS sequence"/>
</dbReference>
<proteinExistence type="predicted"/>
<keyword evidence="1" id="KW-0813">Transport</keyword>
<dbReference type="GO" id="GO:0016887">
    <property type="term" value="F:ATP hydrolysis activity"/>
    <property type="evidence" value="ECO:0007669"/>
    <property type="project" value="InterPro"/>
</dbReference>
<feature type="domain" description="ABC transporter" evidence="6">
    <location>
        <begin position="12"/>
        <end position="247"/>
    </location>
</feature>
<dbReference type="SUPFAM" id="SSF52540">
    <property type="entry name" value="P-loop containing nucleoside triphosphate hydrolases"/>
    <property type="match status" value="2"/>
</dbReference>
<comment type="caution">
    <text evidence="7">The sequence shown here is derived from an EMBL/GenBank/DDBJ whole genome shotgun (WGS) entry which is preliminary data.</text>
</comment>
<evidence type="ECO:0000313" key="7">
    <source>
        <dbReference type="EMBL" id="KAE8129756.1"/>
    </source>
</evidence>
<evidence type="ECO:0000256" key="2">
    <source>
        <dbReference type="ARBA" id="ARBA00022737"/>
    </source>
</evidence>
<dbReference type="CDD" id="cd03216">
    <property type="entry name" value="ABC_Carb_Monos_I"/>
    <property type="match status" value="1"/>
</dbReference>
<evidence type="ECO:0000256" key="5">
    <source>
        <dbReference type="SAM" id="MobiDB-lite"/>
    </source>
</evidence>
<dbReference type="PROSITE" id="PS50893">
    <property type="entry name" value="ABC_TRANSPORTER_2"/>
    <property type="match status" value="1"/>
</dbReference>
<evidence type="ECO:0000256" key="1">
    <source>
        <dbReference type="ARBA" id="ARBA00022448"/>
    </source>
</evidence>
<dbReference type="GO" id="GO:0005524">
    <property type="term" value="F:ATP binding"/>
    <property type="evidence" value="ECO:0007669"/>
    <property type="project" value="UniProtKB-KW"/>
</dbReference>
<dbReference type="GeneID" id="78126640"/>
<dbReference type="RefSeq" id="WP_152580241.1">
    <property type="nucleotide sequence ID" value="NZ_JALCCS010000016.1"/>
</dbReference>
<dbReference type="OrthoDB" id="39350at2"/>
<organism evidence="7 8">
    <name type="scientific">Bifidobacterium tibiigranuli</name>
    <dbReference type="NCBI Taxonomy" id="2172043"/>
    <lineage>
        <taxon>Bacteria</taxon>
        <taxon>Bacillati</taxon>
        <taxon>Actinomycetota</taxon>
        <taxon>Actinomycetes</taxon>
        <taxon>Bifidobacteriales</taxon>
        <taxon>Bifidobacteriaceae</taxon>
        <taxon>Bifidobacterium</taxon>
    </lineage>
</organism>
<dbReference type="AlphaFoldDB" id="A0A5N6S4X6"/>
<reference evidence="7 8" key="1">
    <citation type="submission" date="2018-04" db="EMBL/GenBank/DDBJ databases">
        <authorList>
            <person name="Eckel V.P."/>
            <person name="Vogel R.F."/>
        </authorList>
    </citation>
    <scope>NUCLEOTIDE SEQUENCE [LARGE SCALE GENOMIC DNA]</scope>
    <source>
        <strain evidence="8">TMW 2.1764</strain>
    </source>
</reference>
<dbReference type="PANTHER" id="PTHR43790">
    <property type="entry name" value="CARBOHYDRATE TRANSPORT ATP-BINDING PROTEIN MG119-RELATED"/>
    <property type="match status" value="1"/>
</dbReference>
<evidence type="ECO:0000259" key="6">
    <source>
        <dbReference type="PROSITE" id="PS50893"/>
    </source>
</evidence>
<dbReference type="PANTHER" id="PTHR43790:SF9">
    <property type="entry name" value="GALACTOFURANOSE TRANSPORTER ATP-BINDING PROTEIN YTFR"/>
    <property type="match status" value="1"/>
</dbReference>
<dbReference type="InterPro" id="IPR027417">
    <property type="entry name" value="P-loop_NTPase"/>
</dbReference>
<accession>A0A5N6S4X6</accession>
<dbReference type="EMBL" id="QDAG01000002">
    <property type="protein sequence ID" value="KAE8129756.1"/>
    <property type="molecule type" value="Genomic_DNA"/>
</dbReference>
<name>A0A5N6S4X6_9BIFI</name>
<evidence type="ECO:0000256" key="3">
    <source>
        <dbReference type="ARBA" id="ARBA00022741"/>
    </source>
</evidence>
<dbReference type="Gene3D" id="3.40.50.300">
    <property type="entry name" value="P-loop containing nucleotide triphosphate hydrolases"/>
    <property type="match status" value="2"/>
</dbReference>
<evidence type="ECO:0000256" key="4">
    <source>
        <dbReference type="ARBA" id="ARBA00022840"/>
    </source>
</evidence>
<evidence type="ECO:0000313" key="8">
    <source>
        <dbReference type="Proteomes" id="UP000325415"/>
    </source>
</evidence>
<feature type="compositionally biased region" description="Low complexity" evidence="5">
    <location>
        <begin position="510"/>
        <end position="522"/>
    </location>
</feature>
<feature type="region of interest" description="Disordered" evidence="5">
    <location>
        <begin position="501"/>
        <end position="522"/>
    </location>
</feature>
<dbReference type="SMART" id="SM00382">
    <property type="entry name" value="AAA"/>
    <property type="match status" value="1"/>
</dbReference>
<dbReference type="Pfam" id="PF00005">
    <property type="entry name" value="ABC_tran"/>
    <property type="match status" value="1"/>
</dbReference>
<keyword evidence="2" id="KW-0677">Repeat</keyword>
<dbReference type="InterPro" id="IPR003593">
    <property type="entry name" value="AAA+_ATPase"/>
</dbReference>
<dbReference type="InterPro" id="IPR050107">
    <property type="entry name" value="ABC_carbohydrate_import_ATPase"/>
</dbReference>